<evidence type="ECO:0000313" key="8">
    <source>
        <dbReference type="Proteomes" id="UP001055712"/>
    </source>
</evidence>
<dbReference type="Pfam" id="PF00850">
    <property type="entry name" value="Hist_deacetyl"/>
    <property type="match status" value="1"/>
</dbReference>
<dbReference type="InterPro" id="IPR000286">
    <property type="entry name" value="HDACs"/>
</dbReference>
<dbReference type="Gene3D" id="3.40.800.20">
    <property type="entry name" value="Histone deacetylase domain"/>
    <property type="match status" value="1"/>
</dbReference>
<dbReference type="Gene3D" id="2.60.120.620">
    <property type="entry name" value="q2cbj1_9rhob like domain"/>
    <property type="match status" value="1"/>
</dbReference>
<evidence type="ECO:0000256" key="3">
    <source>
        <dbReference type="ARBA" id="ARBA00022801"/>
    </source>
</evidence>
<gene>
    <name evidence="7" type="ORF">D9Q98_010533</name>
</gene>
<dbReference type="PRINTS" id="PR01270">
    <property type="entry name" value="HDASUPER"/>
</dbReference>
<dbReference type="InterPro" id="IPR023696">
    <property type="entry name" value="Ureohydrolase_dom_sf"/>
</dbReference>
<dbReference type="SUPFAM" id="SSF52768">
    <property type="entry name" value="Arginase/deacetylase"/>
    <property type="match status" value="1"/>
</dbReference>
<proteinExistence type="inferred from homology"/>
<comment type="caution">
    <text evidence="7">The sequence shown here is derived from an EMBL/GenBank/DDBJ whole genome shotgun (WGS) entry which is preliminary data.</text>
</comment>
<evidence type="ECO:0000256" key="2">
    <source>
        <dbReference type="ARBA" id="ARBA00012111"/>
    </source>
</evidence>
<evidence type="ECO:0000313" key="7">
    <source>
        <dbReference type="EMBL" id="KAI3431778.1"/>
    </source>
</evidence>
<feature type="domain" description="Fe2OG dioxygenase" evidence="6">
    <location>
        <begin position="487"/>
        <end position="585"/>
    </location>
</feature>
<evidence type="ECO:0000256" key="1">
    <source>
        <dbReference type="ARBA" id="ARBA00006457"/>
    </source>
</evidence>
<dbReference type="PRINTS" id="PR01271">
    <property type="entry name" value="HISDACETLASE"/>
</dbReference>
<keyword evidence="4" id="KW-0156">Chromatin regulator</keyword>
<dbReference type="PROSITE" id="PS51471">
    <property type="entry name" value="FE2OG_OXY"/>
    <property type="match status" value="1"/>
</dbReference>
<dbReference type="InterPro" id="IPR044862">
    <property type="entry name" value="Pro_4_hyd_alph_FE2OG_OXY"/>
</dbReference>
<comment type="similarity">
    <text evidence="1">Belongs to the histone deacetylase family. HD type 1 subfamily.</text>
</comment>
<dbReference type="InterPro" id="IPR023801">
    <property type="entry name" value="His_deacetylse_dom"/>
</dbReference>
<evidence type="ECO:0000256" key="4">
    <source>
        <dbReference type="ARBA" id="ARBA00022853"/>
    </source>
</evidence>
<comment type="catalytic activity">
    <reaction evidence="5">
        <text>N(6)-acetyl-L-lysyl-[histone] + H2O = L-lysyl-[histone] + acetate</text>
        <dbReference type="Rhea" id="RHEA:58196"/>
        <dbReference type="Rhea" id="RHEA-COMP:9845"/>
        <dbReference type="Rhea" id="RHEA-COMP:11338"/>
        <dbReference type="ChEBI" id="CHEBI:15377"/>
        <dbReference type="ChEBI" id="CHEBI:29969"/>
        <dbReference type="ChEBI" id="CHEBI:30089"/>
        <dbReference type="ChEBI" id="CHEBI:61930"/>
        <dbReference type="EC" id="3.5.1.98"/>
    </reaction>
</comment>
<dbReference type="InterPro" id="IPR003084">
    <property type="entry name" value="HDAC_I/II"/>
</dbReference>
<dbReference type="InterPro" id="IPR037138">
    <property type="entry name" value="His_deacetylse_dom_sf"/>
</dbReference>
<dbReference type="PANTHER" id="PTHR33099">
    <property type="entry name" value="FE2OG DIOXYGENASE DOMAIN-CONTAINING PROTEIN"/>
    <property type="match status" value="1"/>
</dbReference>
<evidence type="ECO:0000256" key="5">
    <source>
        <dbReference type="ARBA" id="ARBA00048287"/>
    </source>
</evidence>
<keyword evidence="8" id="KW-1185">Reference proteome</keyword>
<dbReference type="Proteomes" id="UP001055712">
    <property type="component" value="Unassembled WGS sequence"/>
</dbReference>
<reference evidence="7" key="1">
    <citation type="journal article" date="2019" name="Plant J.">
        <title>Chlorella vulgaris genome assembly and annotation reveals the molecular basis for metabolic acclimation to high light conditions.</title>
        <authorList>
            <person name="Cecchin M."/>
            <person name="Marcolungo L."/>
            <person name="Rossato M."/>
            <person name="Girolomoni L."/>
            <person name="Cosentino E."/>
            <person name="Cuine S."/>
            <person name="Li-Beisson Y."/>
            <person name="Delledonne M."/>
            <person name="Ballottari M."/>
        </authorList>
    </citation>
    <scope>NUCLEOTIDE SEQUENCE</scope>
    <source>
        <strain evidence="7">211/11P</strain>
    </source>
</reference>
<accession>A0A9D4YXT7</accession>
<dbReference type="OrthoDB" id="73273at2759"/>
<evidence type="ECO:0000259" key="6">
    <source>
        <dbReference type="PROSITE" id="PS51471"/>
    </source>
</evidence>
<reference evidence="7" key="2">
    <citation type="submission" date="2020-11" db="EMBL/GenBank/DDBJ databases">
        <authorList>
            <person name="Cecchin M."/>
            <person name="Marcolungo L."/>
            <person name="Rossato M."/>
            <person name="Girolomoni L."/>
            <person name="Cosentino E."/>
            <person name="Cuine S."/>
            <person name="Li-Beisson Y."/>
            <person name="Delledonne M."/>
            <person name="Ballottari M."/>
        </authorList>
    </citation>
    <scope>NUCLEOTIDE SEQUENCE</scope>
    <source>
        <strain evidence="7">211/11P</strain>
        <tissue evidence="7">Whole cell</tissue>
    </source>
</reference>
<dbReference type="Pfam" id="PF13640">
    <property type="entry name" value="2OG-FeII_Oxy_3"/>
    <property type="match status" value="1"/>
</dbReference>
<dbReference type="PANTHER" id="PTHR33099:SF7">
    <property type="entry name" value="MYND-TYPE DOMAIN-CONTAINING PROTEIN"/>
    <property type="match status" value="1"/>
</dbReference>
<dbReference type="EC" id="3.5.1.98" evidence="2"/>
<dbReference type="EMBL" id="SIDB01000006">
    <property type="protein sequence ID" value="KAI3431778.1"/>
    <property type="molecule type" value="Genomic_DNA"/>
</dbReference>
<name>A0A9D4YXT7_CHLVU</name>
<dbReference type="InterPro" id="IPR005123">
    <property type="entry name" value="Oxoglu/Fe-dep_dioxygenase_dom"/>
</dbReference>
<protein>
    <recommendedName>
        <fullName evidence="2">histone deacetylase</fullName>
        <ecNumber evidence="2">3.5.1.98</ecNumber>
    </recommendedName>
</protein>
<keyword evidence="3" id="KW-0378">Hydrolase</keyword>
<dbReference type="GO" id="GO:0141221">
    <property type="term" value="F:histone deacetylase activity, hydrolytic mechanism"/>
    <property type="evidence" value="ECO:0007669"/>
    <property type="project" value="UniProtKB-EC"/>
</dbReference>
<organism evidence="7 8">
    <name type="scientific">Chlorella vulgaris</name>
    <name type="common">Green alga</name>
    <dbReference type="NCBI Taxonomy" id="3077"/>
    <lineage>
        <taxon>Eukaryota</taxon>
        <taxon>Viridiplantae</taxon>
        <taxon>Chlorophyta</taxon>
        <taxon>core chlorophytes</taxon>
        <taxon>Trebouxiophyceae</taxon>
        <taxon>Chlorellales</taxon>
        <taxon>Chlorellaceae</taxon>
        <taxon>Chlorella clade</taxon>
        <taxon>Chlorella</taxon>
    </lineage>
</organism>
<dbReference type="AlphaFoldDB" id="A0A9D4YXT7"/>
<sequence>MAGYAGSFTFAFEEGHKHAARLAELNRLSHVNQDRPALVHGLIESYGLLLECAAEEAQPASLEQLLQYHSREYLAALAHWACLPQPQLAAFGLEDDCAPFPGLYELAALTAGGSLQAAAGLCSGKHRLAVHLDGGRHHAHKSRAAGFCHVNDVVLAVLQLLGSWQRVLYLDLDVHHGDAVEEAFLLSSRVLTVSMHKHAPGFFPGTGGGSSGSGAGRGFALNLPLADGTRDELFVAAFSELAGGAVAAYDPGCIVLQCGVDGLAFDPLAASWGLTPAAYESCARLAASWGRPLLLLGGGGYHSPSAAVTWAKVLVALMGRQLPEDIPEHDHFPQYGPAFTLASVTKRLLPRDTSSAPEVMAACRRLLGELREAVARTLGGRSAIPADSGPGYSCSGPLPSRVQPGLEVEGVGRISLPLTDEKALELKATCSLAPFGRGTETVVDTAVRNTFQLTPQQFRLTNPRWESDVIPEAVQVVKAALGIAPNKVVEAQLYRLLLYEPGSHFARHRDTEKAPGMFGTLTITLPSAYKGGEIVVRHNGLQTTMDLARLNLKKSCFAAFFADCEHEILPVTSGHRLTLVYNLCSRGTSPAPPVVPTDSVRRLVAVARQWGSRSGQAPLKVCYMLAHRYTEDSLQQHGLEAFKPEDRATAQLVLEACSVGAELDAALCLVEREVEGDYTADVDEALCGCVDDEADMARTEPDAVGDYRAHKWVALAGPTPAFGSLPLQPSSELIHKAGYWAGRADEGE</sequence>